<evidence type="ECO:0000313" key="3">
    <source>
        <dbReference type="Proteomes" id="UP000887565"/>
    </source>
</evidence>
<dbReference type="EC" id="2.7.7.49" evidence="1"/>
<keyword evidence="3" id="KW-1185">Reference proteome</keyword>
<reference evidence="4" key="1">
    <citation type="submission" date="2022-11" db="UniProtKB">
        <authorList>
            <consortium name="WormBaseParasite"/>
        </authorList>
    </citation>
    <scope>IDENTIFICATION</scope>
</reference>
<dbReference type="Pfam" id="PF17921">
    <property type="entry name" value="Integrase_H2C2"/>
    <property type="match status" value="1"/>
</dbReference>
<dbReference type="PANTHER" id="PTHR37984">
    <property type="entry name" value="PROTEIN CBG26694"/>
    <property type="match status" value="1"/>
</dbReference>
<dbReference type="WBParaSite" id="nRc.2.0.1.t22648-RA">
    <property type="protein sequence ID" value="nRc.2.0.1.t22648-RA"/>
    <property type="gene ID" value="nRc.2.0.1.g22648"/>
</dbReference>
<dbReference type="Proteomes" id="UP000887565">
    <property type="component" value="Unplaced"/>
</dbReference>
<dbReference type="AlphaFoldDB" id="A0A915J851"/>
<accession>A0A915J851</accession>
<dbReference type="InterPro" id="IPR050951">
    <property type="entry name" value="Retrovirus_Pol_polyprotein"/>
</dbReference>
<dbReference type="GO" id="GO:0003964">
    <property type="term" value="F:RNA-directed DNA polymerase activity"/>
    <property type="evidence" value="ECO:0007669"/>
    <property type="project" value="UniProtKB-EC"/>
</dbReference>
<organism evidence="3 4">
    <name type="scientific">Romanomermis culicivorax</name>
    <name type="common">Nematode worm</name>
    <dbReference type="NCBI Taxonomy" id="13658"/>
    <lineage>
        <taxon>Eukaryota</taxon>
        <taxon>Metazoa</taxon>
        <taxon>Ecdysozoa</taxon>
        <taxon>Nematoda</taxon>
        <taxon>Enoplea</taxon>
        <taxon>Dorylaimia</taxon>
        <taxon>Mermithida</taxon>
        <taxon>Mermithoidea</taxon>
        <taxon>Mermithidae</taxon>
        <taxon>Romanomermis</taxon>
    </lineage>
</organism>
<dbReference type="Gene3D" id="1.10.340.70">
    <property type="match status" value="1"/>
</dbReference>
<dbReference type="PANTHER" id="PTHR37984:SF5">
    <property type="entry name" value="PROTEIN NYNRIN-LIKE"/>
    <property type="match status" value="1"/>
</dbReference>
<feature type="domain" description="Integrase zinc-binding" evidence="2">
    <location>
        <begin position="52"/>
        <end position="99"/>
    </location>
</feature>
<evidence type="ECO:0000259" key="2">
    <source>
        <dbReference type="Pfam" id="PF17921"/>
    </source>
</evidence>
<evidence type="ECO:0000313" key="4">
    <source>
        <dbReference type="WBParaSite" id="nRc.2.0.1.t22648-RA"/>
    </source>
</evidence>
<evidence type="ECO:0000256" key="1">
    <source>
        <dbReference type="ARBA" id="ARBA00012493"/>
    </source>
</evidence>
<sequence length="100" mass="11611">MDEVLCFMIKLVNECGWKANHRQDRYLAPYYVAQNNLAVDQGFLLKADRIVVPSKLHRQLMNKAQEGHPGIIRAKIKLREMYWWSGFAAHIEETIGHCQG</sequence>
<protein>
    <recommendedName>
        <fullName evidence="1">RNA-directed DNA polymerase</fullName>
        <ecNumber evidence="1">2.7.7.49</ecNumber>
    </recommendedName>
</protein>
<proteinExistence type="predicted"/>
<name>A0A915J851_ROMCU</name>
<dbReference type="InterPro" id="IPR041588">
    <property type="entry name" value="Integrase_H2C2"/>
</dbReference>